<proteinExistence type="predicted"/>
<feature type="transmembrane region" description="Helical" evidence="1">
    <location>
        <begin position="140"/>
        <end position="157"/>
    </location>
</feature>
<protein>
    <recommendedName>
        <fullName evidence="4">Glycosyltransferase RgtA/B/C/D-like domain-containing protein</fullName>
    </recommendedName>
</protein>
<evidence type="ECO:0000256" key="1">
    <source>
        <dbReference type="SAM" id="Phobius"/>
    </source>
</evidence>
<reference evidence="3" key="1">
    <citation type="journal article" date="2019" name="Int. J. Syst. Evol. Microbiol.">
        <title>The Global Catalogue of Microorganisms (GCM) 10K type strain sequencing project: providing services to taxonomists for standard genome sequencing and annotation.</title>
        <authorList>
            <consortium name="The Broad Institute Genomics Platform"/>
            <consortium name="The Broad Institute Genome Sequencing Center for Infectious Disease"/>
            <person name="Wu L."/>
            <person name="Ma J."/>
        </authorList>
    </citation>
    <scope>NUCLEOTIDE SEQUENCE [LARGE SCALE GENOMIC DNA]</scope>
    <source>
        <strain evidence="3">JCM 18961</strain>
    </source>
</reference>
<feature type="transmembrane region" description="Helical" evidence="1">
    <location>
        <begin position="250"/>
        <end position="271"/>
    </location>
</feature>
<evidence type="ECO:0000313" key="3">
    <source>
        <dbReference type="Proteomes" id="UP001500556"/>
    </source>
</evidence>
<feature type="transmembrane region" description="Helical" evidence="1">
    <location>
        <begin position="208"/>
        <end position="229"/>
    </location>
</feature>
<feature type="transmembrane region" description="Helical" evidence="1">
    <location>
        <begin position="283"/>
        <end position="309"/>
    </location>
</feature>
<feature type="transmembrane region" description="Helical" evidence="1">
    <location>
        <begin position="117"/>
        <end position="134"/>
    </location>
</feature>
<keyword evidence="1" id="KW-0472">Membrane</keyword>
<name>A0ABP8YEX8_9MICO</name>
<dbReference type="EMBL" id="BAABLO010000011">
    <property type="protein sequence ID" value="GAA4724969.1"/>
    <property type="molecule type" value="Genomic_DNA"/>
</dbReference>
<gene>
    <name evidence="2" type="ORF">GCM10025782_23820</name>
</gene>
<comment type="caution">
    <text evidence="2">The sequence shown here is derived from an EMBL/GenBank/DDBJ whole genome shotgun (WGS) entry which is preliminary data.</text>
</comment>
<keyword evidence="1" id="KW-0812">Transmembrane</keyword>
<keyword evidence="1" id="KW-1133">Transmembrane helix</keyword>
<accession>A0ABP8YEX8</accession>
<feature type="transmembrane region" description="Helical" evidence="1">
    <location>
        <begin position="330"/>
        <end position="348"/>
    </location>
</feature>
<evidence type="ECO:0000313" key="2">
    <source>
        <dbReference type="EMBL" id="GAA4724969.1"/>
    </source>
</evidence>
<dbReference type="Proteomes" id="UP001500556">
    <property type="component" value="Unassembled WGS sequence"/>
</dbReference>
<evidence type="ECO:0008006" key="4">
    <source>
        <dbReference type="Google" id="ProtNLM"/>
    </source>
</evidence>
<organism evidence="2 3">
    <name type="scientific">Pedococcus ginsenosidimutans</name>
    <dbReference type="NCBI Taxonomy" id="490570"/>
    <lineage>
        <taxon>Bacteria</taxon>
        <taxon>Bacillati</taxon>
        <taxon>Actinomycetota</taxon>
        <taxon>Actinomycetes</taxon>
        <taxon>Micrococcales</taxon>
        <taxon>Intrasporangiaceae</taxon>
        <taxon>Pedococcus</taxon>
    </lineage>
</organism>
<dbReference type="RefSeq" id="WP_345503550.1">
    <property type="nucleotide sequence ID" value="NZ_BAABLO010000011.1"/>
</dbReference>
<sequence length="467" mass="49207">MRDGEAPGVLRWGPLVAFVLLLLALARHAGSGISDPDALWHVLAGEHVWRTHDLAGPDPYASFTTQPWVLNQWLPELAMSGAAHLGGLPALAWLATAGQLAVCVSLLALCRGVAGPLAAALVAGAAVLGTADSLSPRPQLVGFVLLAVVVGAWLRTARDLRPRWWLVGVTWLWASCHGTWVVGLSVGAAVVVGLALERRAPHGTLLRLAAVVAASLAATALTPLGLRLYDSFATVRAVSPYILEWRRPTLDSPSVLVTLALVLLVPTLWFVARSRPRWVEVLLWLLAVAWGASAMRTVGIGAIVVAPLAAQALDRALARPRPRASSRERALVGAGLVAALGLAAVLAANGPDDPQGVPSRLDGSLSALPTGTVVWNSDLLGGWLMYSHPGLRHTADTRAEIYGPARARTYLRVLGARPGWERDFDAYGARAALVEREAPLVAALQARGWSSRGADAGYVLLEAGPAR</sequence>
<feature type="transmembrane region" description="Helical" evidence="1">
    <location>
        <begin position="164"/>
        <end position="196"/>
    </location>
</feature>
<keyword evidence="3" id="KW-1185">Reference proteome</keyword>